<evidence type="ECO:0000313" key="10">
    <source>
        <dbReference type="Proteomes" id="UP000051084"/>
    </source>
</evidence>
<evidence type="ECO:0000256" key="1">
    <source>
        <dbReference type="ARBA" id="ARBA00004162"/>
    </source>
</evidence>
<feature type="domain" description="Phage shock protein PspC N-terminal" evidence="8">
    <location>
        <begin position="1"/>
        <end position="49"/>
    </location>
</feature>
<sequence>MLGGVLGGIAQYFKWNATAVRVIYLILTALTDFIPGIVIYVVLYVTMPPDPEQQDLWSFLTKQVDLDHWDWKKPGQPRQTLTDVEEHDVKSATQAKENKHGR</sequence>
<dbReference type="InterPro" id="IPR052027">
    <property type="entry name" value="PspC"/>
</dbReference>
<dbReference type="PANTHER" id="PTHR33885:SF3">
    <property type="entry name" value="PHAGE SHOCK PROTEIN C"/>
    <property type="match status" value="1"/>
</dbReference>
<organism evidence="9 10">
    <name type="scientific">Limosilactobacillus equigenerosi DSM 18793 = JCM 14505</name>
    <dbReference type="NCBI Taxonomy" id="1423742"/>
    <lineage>
        <taxon>Bacteria</taxon>
        <taxon>Bacillati</taxon>
        <taxon>Bacillota</taxon>
        <taxon>Bacilli</taxon>
        <taxon>Lactobacillales</taxon>
        <taxon>Lactobacillaceae</taxon>
        <taxon>Limosilactobacillus</taxon>
    </lineage>
</organism>
<evidence type="ECO:0000256" key="3">
    <source>
        <dbReference type="ARBA" id="ARBA00022692"/>
    </source>
</evidence>
<reference evidence="9 10" key="1">
    <citation type="journal article" date="2015" name="Genome Announc.">
        <title>Expanding the biotechnology potential of lactobacilli through comparative genomics of 213 strains and associated genera.</title>
        <authorList>
            <person name="Sun Z."/>
            <person name="Harris H.M."/>
            <person name="McCann A."/>
            <person name="Guo C."/>
            <person name="Argimon S."/>
            <person name="Zhang W."/>
            <person name="Yang X."/>
            <person name="Jeffery I.B."/>
            <person name="Cooney J.C."/>
            <person name="Kagawa T.F."/>
            <person name="Liu W."/>
            <person name="Song Y."/>
            <person name="Salvetti E."/>
            <person name="Wrobel A."/>
            <person name="Rasinkangas P."/>
            <person name="Parkhill J."/>
            <person name="Rea M.C."/>
            <person name="O'Sullivan O."/>
            <person name="Ritari J."/>
            <person name="Douillard F.P."/>
            <person name="Paul Ross R."/>
            <person name="Yang R."/>
            <person name="Briner A.E."/>
            <person name="Felis G.E."/>
            <person name="de Vos W.M."/>
            <person name="Barrangou R."/>
            <person name="Klaenhammer T.R."/>
            <person name="Caufield P.W."/>
            <person name="Cui Y."/>
            <person name="Zhang H."/>
            <person name="O'Toole P.W."/>
        </authorList>
    </citation>
    <scope>NUCLEOTIDE SEQUENCE [LARGE SCALE GENOMIC DNA]</scope>
    <source>
        <strain evidence="9 10">DSM 18793</strain>
    </source>
</reference>
<evidence type="ECO:0000256" key="5">
    <source>
        <dbReference type="ARBA" id="ARBA00023136"/>
    </source>
</evidence>
<dbReference type="AlphaFoldDB" id="A0A0R1UTY2"/>
<keyword evidence="3 7" id="KW-0812">Transmembrane</keyword>
<dbReference type="InterPro" id="IPR007168">
    <property type="entry name" value="Phageshock_PspC_N"/>
</dbReference>
<protein>
    <recommendedName>
        <fullName evidence="8">Phage shock protein PspC N-terminal domain-containing protein</fullName>
    </recommendedName>
</protein>
<proteinExistence type="predicted"/>
<keyword evidence="2" id="KW-1003">Cell membrane</keyword>
<evidence type="ECO:0000256" key="2">
    <source>
        <dbReference type="ARBA" id="ARBA00022475"/>
    </source>
</evidence>
<keyword evidence="10" id="KW-1185">Reference proteome</keyword>
<name>A0A0R1UTY2_9LACO</name>
<gene>
    <name evidence="9" type="ORF">FC21_GL000975</name>
</gene>
<dbReference type="Pfam" id="PF04024">
    <property type="entry name" value="PspC"/>
    <property type="match status" value="1"/>
</dbReference>
<evidence type="ECO:0000256" key="4">
    <source>
        <dbReference type="ARBA" id="ARBA00022989"/>
    </source>
</evidence>
<dbReference type="GO" id="GO:0005886">
    <property type="term" value="C:plasma membrane"/>
    <property type="evidence" value="ECO:0007669"/>
    <property type="project" value="UniProtKB-SubCell"/>
</dbReference>
<dbReference type="Proteomes" id="UP000051084">
    <property type="component" value="Unassembled WGS sequence"/>
</dbReference>
<feature type="region of interest" description="Disordered" evidence="6">
    <location>
        <begin position="71"/>
        <end position="102"/>
    </location>
</feature>
<dbReference type="PATRIC" id="fig|1423742.4.peg.1016"/>
<evidence type="ECO:0000256" key="7">
    <source>
        <dbReference type="SAM" id="Phobius"/>
    </source>
</evidence>
<evidence type="ECO:0000256" key="6">
    <source>
        <dbReference type="SAM" id="MobiDB-lite"/>
    </source>
</evidence>
<keyword evidence="4 7" id="KW-1133">Transmembrane helix</keyword>
<keyword evidence="5 7" id="KW-0472">Membrane</keyword>
<dbReference type="PANTHER" id="PTHR33885">
    <property type="entry name" value="PHAGE SHOCK PROTEIN C"/>
    <property type="match status" value="1"/>
</dbReference>
<dbReference type="EMBL" id="AZGC01000026">
    <property type="protein sequence ID" value="KRL94931.1"/>
    <property type="molecule type" value="Genomic_DNA"/>
</dbReference>
<accession>A0A0R1UTY2</accession>
<feature type="transmembrane region" description="Helical" evidence="7">
    <location>
        <begin position="22"/>
        <end position="45"/>
    </location>
</feature>
<comment type="subcellular location">
    <subcellularLocation>
        <location evidence="1">Cell membrane</location>
        <topology evidence="1">Single-pass membrane protein</topology>
    </subcellularLocation>
</comment>
<evidence type="ECO:0000259" key="8">
    <source>
        <dbReference type="Pfam" id="PF04024"/>
    </source>
</evidence>
<dbReference type="STRING" id="417373.GCA_001570685_00272"/>
<evidence type="ECO:0000313" key="9">
    <source>
        <dbReference type="EMBL" id="KRL94931.1"/>
    </source>
</evidence>
<comment type="caution">
    <text evidence="9">The sequence shown here is derived from an EMBL/GenBank/DDBJ whole genome shotgun (WGS) entry which is preliminary data.</text>
</comment>